<evidence type="ECO:0000256" key="4">
    <source>
        <dbReference type="ARBA" id="ARBA00022833"/>
    </source>
</evidence>
<evidence type="ECO:0000256" key="3">
    <source>
        <dbReference type="ARBA" id="ARBA00022771"/>
    </source>
</evidence>
<reference evidence="7 8" key="1">
    <citation type="journal article" date="2018" name="PLoS ONE">
        <title>The draft genome of Kipferlia bialata reveals reductive genome evolution in fornicate parasites.</title>
        <authorList>
            <person name="Tanifuji G."/>
            <person name="Takabayashi S."/>
            <person name="Kume K."/>
            <person name="Takagi M."/>
            <person name="Nakayama T."/>
            <person name="Kamikawa R."/>
            <person name="Inagaki Y."/>
            <person name="Hashimoto T."/>
        </authorList>
    </citation>
    <scope>NUCLEOTIDE SEQUENCE [LARGE SCALE GENOMIC DNA]</scope>
    <source>
        <strain evidence="7">NY0173</strain>
    </source>
</reference>
<dbReference type="OrthoDB" id="76567at2759"/>
<comment type="caution">
    <text evidence="7">The sequence shown here is derived from an EMBL/GenBank/DDBJ whole genome shotgun (WGS) entry which is preliminary data.</text>
</comment>
<evidence type="ECO:0000256" key="1">
    <source>
        <dbReference type="ARBA" id="ARBA00004123"/>
    </source>
</evidence>
<accession>A0A9K3CYP7</accession>
<dbReference type="InterPro" id="IPR013085">
    <property type="entry name" value="U1-CZ_Znf_C2H2"/>
</dbReference>
<feature type="non-terminal residue" evidence="7">
    <location>
        <position position="61"/>
    </location>
</feature>
<dbReference type="SUPFAM" id="SSF57667">
    <property type="entry name" value="beta-beta-alpha zinc fingers"/>
    <property type="match status" value="1"/>
</dbReference>
<organism evidence="7 8">
    <name type="scientific">Kipferlia bialata</name>
    <dbReference type="NCBI Taxonomy" id="797122"/>
    <lineage>
        <taxon>Eukaryota</taxon>
        <taxon>Metamonada</taxon>
        <taxon>Carpediemonas-like organisms</taxon>
        <taxon>Kipferlia</taxon>
    </lineage>
</organism>
<dbReference type="InterPro" id="IPR036236">
    <property type="entry name" value="Znf_C2H2_sf"/>
</dbReference>
<evidence type="ECO:0000256" key="2">
    <source>
        <dbReference type="ARBA" id="ARBA00022723"/>
    </source>
</evidence>
<dbReference type="GO" id="GO:0008270">
    <property type="term" value="F:zinc ion binding"/>
    <property type="evidence" value="ECO:0007669"/>
    <property type="project" value="UniProtKB-KW"/>
</dbReference>
<name>A0A9K3CYP7_9EUKA</name>
<dbReference type="EMBL" id="BDIP01002148">
    <property type="protein sequence ID" value="GIQ85809.1"/>
    <property type="molecule type" value="Genomic_DNA"/>
</dbReference>
<evidence type="ECO:0000259" key="6">
    <source>
        <dbReference type="PROSITE" id="PS50171"/>
    </source>
</evidence>
<dbReference type="AlphaFoldDB" id="A0A9K3CYP7"/>
<evidence type="ECO:0000313" key="8">
    <source>
        <dbReference type="Proteomes" id="UP000265618"/>
    </source>
</evidence>
<keyword evidence="8" id="KW-1185">Reference proteome</keyword>
<dbReference type="InterPro" id="IPR000690">
    <property type="entry name" value="Matrin/U1-C_Znf_C2H2"/>
</dbReference>
<dbReference type="GO" id="GO:0005634">
    <property type="term" value="C:nucleus"/>
    <property type="evidence" value="ECO:0007669"/>
    <property type="project" value="UniProtKB-SubCell"/>
</dbReference>
<keyword evidence="2" id="KW-0479">Metal-binding</keyword>
<dbReference type="GO" id="GO:0003676">
    <property type="term" value="F:nucleic acid binding"/>
    <property type="evidence" value="ECO:0007669"/>
    <property type="project" value="InterPro"/>
</dbReference>
<evidence type="ECO:0000256" key="5">
    <source>
        <dbReference type="ARBA" id="ARBA00023242"/>
    </source>
</evidence>
<feature type="domain" description="Matrin-type" evidence="6">
    <location>
        <begin position="11"/>
        <end position="43"/>
    </location>
</feature>
<protein>
    <recommendedName>
        <fullName evidence="6">Matrin-type domain-containing protein</fullName>
    </recommendedName>
</protein>
<gene>
    <name evidence="7" type="ORF">KIPB_007540</name>
</gene>
<keyword evidence="3" id="KW-0863">Zinc-finger</keyword>
<proteinExistence type="predicted"/>
<keyword evidence="4" id="KW-0862">Zinc</keyword>
<sequence>MAPRKRSRTKIYCHYCDVYLSVNTPTARNGHMTGVKHKMNVLAVWKKIMPKPDQPLPPGLP</sequence>
<dbReference type="Pfam" id="PF06220">
    <property type="entry name" value="zf-U1"/>
    <property type="match status" value="1"/>
</dbReference>
<dbReference type="PROSITE" id="PS50171">
    <property type="entry name" value="ZF_MATRIN"/>
    <property type="match status" value="1"/>
</dbReference>
<keyword evidence="5" id="KW-0539">Nucleus</keyword>
<evidence type="ECO:0000313" key="7">
    <source>
        <dbReference type="EMBL" id="GIQ85809.1"/>
    </source>
</evidence>
<dbReference type="Proteomes" id="UP000265618">
    <property type="component" value="Unassembled WGS sequence"/>
</dbReference>
<comment type="subcellular location">
    <subcellularLocation>
        <location evidence="1">Nucleus</location>
    </subcellularLocation>
</comment>
<dbReference type="Gene3D" id="3.30.160.60">
    <property type="entry name" value="Classic Zinc Finger"/>
    <property type="match status" value="1"/>
</dbReference>